<keyword evidence="7" id="KW-0496">Mitochondrion</keyword>
<keyword evidence="6" id="KW-0406">Ion transport</keyword>
<keyword evidence="8" id="KW-0472">Membrane</keyword>
<dbReference type="EMBL" id="KZ988689">
    <property type="protein sequence ID" value="RKP11733.1"/>
    <property type="molecule type" value="Genomic_DNA"/>
</dbReference>
<reference evidence="11" key="1">
    <citation type="journal article" date="2018" name="Nat. Microbiol.">
        <title>Leveraging single-cell genomics to expand the fungal tree of life.</title>
        <authorList>
            <person name="Ahrendt S.R."/>
            <person name="Quandt C.A."/>
            <person name="Ciobanu D."/>
            <person name="Clum A."/>
            <person name="Salamov A."/>
            <person name="Andreopoulos B."/>
            <person name="Cheng J.F."/>
            <person name="Woyke T."/>
            <person name="Pelin A."/>
            <person name="Henrissat B."/>
            <person name="Reynolds N.K."/>
            <person name="Benny G.L."/>
            <person name="Smith M.E."/>
            <person name="James T.Y."/>
            <person name="Grigoriev I.V."/>
        </authorList>
    </citation>
    <scope>NUCLEOTIDE SEQUENCE [LARGE SCALE GENOMIC DNA]</scope>
</reference>
<dbReference type="Proteomes" id="UP000267251">
    <property type="component" value="Unassembled WGS sequence"/>
</dbReference>
<proteinExistence type="inferred from homology"/>
<dbReference type="Pfam" id="PF04718">
    <property type="entry name" value="ATP-synt_G"/>
    <property type="match status" value="1"/>
</dbReference>
<evidence type="ECO:0000256" key="2">
    <source>
        <dbReference type="ARBA" id="ARBA00005699"/>
    </source>
</evidence>
<evidence type="ECO:0000256" key="1">
    <source>
        <dbReference type="ARBA" id="ARBA00004325"/>
    </source>
</evidence>
<dbReference type="AlphaFoldDB" id="A0A4P9XZ43"/>
<organism evidence="10 11">
    <name type="scientific">Piptocephalis cylindrospora</name>
    <dbReference type="NCBI Taxonomy" id="1907219"/>
    <lineage>
        <taxon>Eukaryota</taxon>
        <taxon>Fungi</taxon>
        <taxon>Fungi incertae sedis</taxon>
        <taxon>Zoopagomycota</taxon>
        <taxon>Zoopagomycotina</taxon>
        <taxon>Zoopagomycetes</taxon>
        <taxon>Zoopagales</taxon>
        <taxon>Piptocephalidaceae</taxon>
        <taxon>Piptocephalis</taxon>
    </lineage>
</organism>
<dbReference type="GO" id="GO:0015986">
    <property type="term" value="P:proton motive force-driven ATP synthesis"/>
    <property type="evidence" value="ECO:0007669"/>
    <property type="project" value="InterPro"/>
</dbReference>
<dbReference type="OrthoDB" id="437at2759"/>
<dbReference type="GO" id="GO:0045259">
    <property type="term" value="C:proton-transporting ATP synthase complex"/>
    <property type="evidence" value="ECO:0007669"/>
    <property type="project" value="UniProtKB-KW"/>
</dbReference>
<evidence type="ECO:0000256" key="7">
    <source>
        <dbReference type="ARBA" id="ARBA00023128"/>
    </source>
</evidence>
<accession>A0A4P9XZ43</accession>
<evidence type="ECO:0000313" key="10">
    <source>
        <dbReference type="EMBL" id="RKP11733.1"/>
    </source>
</evidence>
<evidence type="ECO:0000256" key="8">
    <source>
        <dbReference type="ARBA" id="ARBA00023136"/>
    </source>
</evidence>
<comment type="similarity">
    <text evidence="2">Belongs to the ATPase g subunit family.</text>
</comment>
<evidence type="ECO:0000256" key="5">
    <source>
        <dbReference type="ARBA" id="ARBA00022781"/>
    </source>
</evidence>
<name>A0A4P9XZ43_9FUNG</name>
<evidence type="ECO:0000256" key="4">
    <source>
        <dbReference type="ARBA" id="ARBA00022547"/>
    </source>
</evidence>
<evidence type="ECO:0000313" key="11">
    <source>
        <dbReference type="Proteomes" id="UP000267251"/>
    </source>
</evidence>
<evidence type="ECO:0000256" key="3">
    <source>
        <dbReference type="ARBA" id="ARBA00022448"/>
    </source>
</evidence>
<dbReference type="InterPro" id="IPR006808">
    <property type="entry name" value="ATP_synth_F0_gsu_mt"/>
</dbReference>
<keyword evidence="4" id="KW-0138">CF(0)</keyword>
<sequence length="174" mass="18167">MSAASQFLRVAKSSFSTANVKSATSAASGALNSATKFATDTLASPTAQKSLAAASDALGSASKMASEAATKLSSGISTQAASTKYAGTVEKALFNGRVAKELVKEVWRREQLAPPSAAQWDAARAQAVDAFHWRAIREMSLRDVGRAAVVTGEVATFFLVGEMIGRWNMVGYAV</sequence>
<keyword evidence="5" id="KW-0375">Hydrogen ion transport</keyword>
<protein>
    <submittedName>
        <fullName evidence="10">Mitochondrial ATP synthase g subunit-domain-containing protein</fullName>
    </submittedName>
</protein>
<evidence type="ECO:0000256" key="6">
    <source>
        <dbReference type="ARBA" id="ARBA00023065"/>
    </source>
</evidence>
<gene>
    <name evidence="10" type="ORF">BJ684DRAFT_21688</name>
</gene>
<evidence type="ECO:0000256" key="9">
    <source>
        <dbReference type="ARBA" id="ARBA00023310"/>
    </source>
</evidence>
<dbReference type="GO" id="GO:0015078">
    <property type="term" value="F:proton transmembrane transporter activity"/>
    <property type="evidence" value="ECO:0007669"/>
    <property type="project" value="InterPro"/>
</dbReference>
<comment type="subcellular location">
    <subcellularLocation>
        <location evidence="1">Mitochondrion membrane</location>
    </subcellularLocation>
</comment>
<keyword evidence="9" id="KW-0066">ATP synthesis</keyword>
<keyword evidence="3" id="KW-0813">Transport</keyword>
<dbReference type="GO" id="GO:0031966">
    <property type="term" value="C:mitochondrial membrane"/>
    <property type="evidence" value="ECO:0007669"/>
    <property type="project" value="UniProtKB-SubCell"/>
</dbReference>
<keyword evidence="11" id="KW-1185">Reference proteome</keyword>